<organism evidence="2 3">
    <name type="scientific">Mojavia pulchra JT2-VF2</name>
    <dbReference type="NCBI Taxonomy" id="287848"/>
    <lineage>
        <taxon>Bacteria</taxon>
        <taxon>Bacillati</taxon>
        <taxon>Cyanobacteriota</taxon>
        <taxon>Cyanophyceae</taxon>
        <taxon>Nostocales</taxon>
        <taxon>Nostocaceae</taxon>
    </lineage>
</organism>
<accession>A0A951Q1H2</accession>
<evidence type="ECO:0000256" key="1">
    <source>
        <dbReference type="SAM" id="Phobius"/>
    </source>
</evidence>
<evidence type="ECO:0000313" key="3">
    <source>
        <dbReference type="Proteomes" id="UP000715781"/>
    </source>
</evidence>
<dbReference type="EMBL" id="JAHHHN010000019">
    <property type="protein sequence ID" value="MBW4564204.1"/>
    <property type="molecule type" value="Genomic_DNA"/>
</dbReference>
<comment type="caution">
    <text evidence="2">The sequence shown here is derived from an EMBL/GenBank/DDBJ whole genome shotgun (WGS) entry which is preliminary data.</text>
</comment>
<evidence type="ECO:0000313" key="2">
    <source>
        <dbReference type="EMBL" id="MBW4564204.1"/>
    </source>
</evidence>
<sequence length="92" mass="10079">MKTIANLLISVVVAVWVMAIAIISVQNATLVRLKFFTLQSIQIPVGLVLAFCVCVGLIGIAVLQPLWGLADSRRGNSRLDEDAEFFVDDEDF</sequence>
<reference evidence="2" key="2">
    <citation type="journal article" date="2022" name="Microbiol. Resour. Announc.">
        <title>Metagenome Sequencing to Explore Phylogenomics of Terrestrial Cyanobacteria.</title>
        <authorList>
            <person name="Ward R.D."/>
            <person name="Stajich J.E."/>
            <person name="Johansen J.R."/>
            <person name="Huntemann M."/>
            <person name="Clum A."/>
            <person name="Foster B."/>
            <person name="Foster B."/>
            <person name="Roux S."/>
            <person name="Palaniappan K."/>
            <person name="Varghese N."/>
            <person name="Mukherjee S."/>
            <person name="Reddy T.B.K."/>
            <person name="Daum C."/>
            <person name="Copeland A."/>
            <person name="Chen I.A."/>
            <person name="Ivanova N.N."/>
            <person name="Kyrpides N.C."/>
            <person name="Shapiro N."/>
            <person name="Eloe-Fadrosh E.A."/>
            <person name="Pietrasiak N."/>
        </authorList>
    </citation>
    <scope>NUCLEOTIDE SEQUENCE</scope>
    <source>
        <strain evidence="2">JT2-VF2</strain>
    </source>
</reference>
<keyword evidence="1" id="KW-0472">Membrane</keyword>
<feature type="transmembrane region" description="Helical" evidence="1">
    <location>
        <begin position="45"/>
        <end position="69"/>
    </location>
</feature>
<gene>
    <name evidence="2" type="ORF">KME32_24295</name>
</gene>
<keyword evidence="1" id="KW-1133">Transmembrane helix</keyword>
<keyword evidence="1" id="KW-0812">Transmembrane</keyword>
<protein>
    <submittedName>
        <fullName evidence="2">DUF1049 domain-containing protein</fullName>
    </submittedName>
</protein>
<dbReference type="Proteomes" id="UP000715781">
    <property type="component" value="Unassembled WGS sequence"/>
</dbReference>
<proteinExistence type="predicted"/>
<feature type="transmembrane region" description="Helical" evidence="1">
    <location>
        <begin position="7"/>
        <end position="25"/>
    </location>
</feature>
<name>A0A951Q1H2_9NOST</name>
<dbReference type="AlphaFoldDB" id="A0A951Q1H2"/>
<reference evidence="2" key="1">
    <citation type="submission" date="2021-05" db="EMBL/GenBank/DDBJ databases">
        <authorList>
            <person name="Pietrasiak N."/>
            <person name="Ward R."/>
            <person name="Stajich J.E."/>
            <person name="Kurbessoian T."/>
        </authorList>
    </citation>
    <scope>NUCLEOTIDE SEQUENCE</scope>
    <source>
        <strain evidence="2">JT2-VF2</strain>
    </source>
</reference>